<dbReference type="CDD" id="cd02869">
    <property type="entry name" value="PseudoU_synth_RluA_like"/>
    <property type="match status" value="1"/>
</dbReference>
<dbReference type="InterPro" id="IPR006145">
    <property type="entry name" value="PsdUridine_synth_RsuA/RluA"/>
</dbReference>
<feature type="domain" description="RNA-binding S4" evidence="6">
    <location>
        <begin position="14"/>
        <end position="72"/>
    </location>
</feature>
<dbReference type="InterPro" id="IPR050188">
    <property type="entry name" value="RluA_PseudoU_synthase"/>
</dbReference>
<protein>
    <recommendedName>
        <fullName evidence="5">Pseudouridine synthase</fullName>
        <ecNumber evidence="5">5.4.99.-</ecNumber>
    </recommendedName>
</protein>
<dbReference type="PROSITE" id="PS01129">
    <property type="entry name" value="PSI_RLU"/>
    <property type="match status" value="1"/>
</dbReference>
<dbReference type="PANTHER" id="PTHR21600">
    <property type="entry name" value="MITOCHONDRIAL RNA PSEUDOURIDINE SYNTHASE"/>
    <property type="match status" value="1"/>
</dbReference>
<dbReference type="Proteomes" id="UP001058364">
    <property type="component" value="Chromosome"/>
</dbReference>
<comment type="similarity">
    <text evidence="2 5">Belongs to the pseudouridine synthase RluA family.</text>
</comment>
<dbReference type="NCBIfam" id="TIGR00005">
    <property type="entry name" value="rluA_subfam"/>
    <property type="match status" value="1"/>
</dbReference>
<dbReference type="PROSITE" id="PS50889">
    <property type="entry name" value="S4"/>
    <property type="match status" value="1"/>
</dbReference>
<reference evidence="7" key="1">
    <citation type="submission" date="2022-08" db="EMBL/GenBank/DDBJ databases">
        <title>Complete genome sequence of Mycoplasma molare type strain H 542.</title>
        <authorList>
            <person name="Spergser J."/>
        </authorList>
    </citation>
    <scope>NUCLEOTIDE SEQUENCE</scope>
    <source>
        <strain evidence="7">H 542</strain>
    </source>
</reference>
<dbReference type="InterPro" id="IPR006224">
    <property type="entry name" value="PsdUridine_synth_RluA-like_CS"/>
</dbReference>
<proteinExistence type="inferred from homology"/>
<dbReference type="Pfam" id="PF00849">
    <property type="entry name" value="PseudoU_synth_2"/>
    <property type="match status" value="1"/>
</dbReference>
<organism evidence="7 8">
    <name type="scientific">Mesomycoplasma molare</name>
    <dbReference type="NCBI Taxonomy" id="171288"/>
    <lineage>
        <taxon>Bacteria</taxon>
        <taxon>Bacillati</taxon>
        <taxon>Mycoplasmatota</taxon>
        <taxon>Mycoplasmoidales</taxon>
        <taxon>Metamycoplasmataceae</taxon>
        <taxon>Mesomycoplasma</taxon>
    </lineage>
</organism>
<dbReference type="SUPFAM" id="SSF55120">
    <property type="entry name" value="Pseudouridine synthase"/>
    <property type="match status" value="1"/>
</dbReference>
<accession>A0ABY5TTG7</accession>
<comment type="function">
    <text evidence="5">Responsible for synthesis of pseudouridine from uracil.</text>
</comment>
<evidence type="ECO:0000256" key="5">
    <source>
        <dbReference type="RuleBase" id="RU362028"/>
    </source>
</evidence>
<keyword evidence="4" id="KW-0694">RNA-binding</keyword>
<evidence type="ECO:0000256" key="3">
    <source>
        <dbReference type="ARBA" id="ARBA00023235"/>
    </source>
</evidence>
<evidence type="ECO:0000256" key="4">
    <source>
        <dbReference type="PROSITE-ProRule" id="PRU00182"/>
    </source>
</evidence>
<evidence type="ECO:0000256" key="2">
    <source>
        <dbReference type="ARBA" id="ARBA00010876"/>
    </source>
</evidence>
<keyword evidence="3 5" id="KW-0413">Isomerase</keyword>
<sequence length="299" mass="34606">MDLENIKLIVEYKERIDKYISDNSEISRNDAKDLILNKKVFVNDEIQVLKPNFFVYEGQTISIKEIPQKEINIKPQKMDLNIVYEDNDLIVIDKPSGIVVHPAPGNLENTLVNGLLYHFKNNLSNINGQMRPGILHRIDKDTSGLLIIAKNNKAHSFLSEQLKEHKIKRKYKAIVEGFIPNEITHIDLPIGRDPMHRQKMAVIKQNSKNAITHVFLEKLFTINSKNFSLVRCELETGRTHQIRVHMAYIKNPVYGDPLYGKKVDEFNQRLHAYEIEFLHPNGKIMKFNSALPKEFEIGN</sequence>
<dbReference type="SMART" id="SM00363">
    <property type="entry name" value="S4"/>
    <property type="match status" value="1"/>
</dbReference>
<evidence type="ECO:0000313" key="8">
    <source>
        <dbReference type="Proteomes" id="UP001058364"/>
    </source>
</evidence>
<evidence type="ECO:0000256" key="1">
    <source>
        <dbReference type="ARBA" id="ARBA00000073"/>
    </source>
</evidence>
<dbReference type="InterPro" id="IPR002942">
    <property type="entry name" value="S4_RNA-bd"/>
</dbReference>
<dbReference type="EMBL" id="CP103423">
    <property type="protein sequence ID" value="UWD33965.1"/>
    <property type="molecule type" value="Genomic_DNA"/>
</dbReference>
<comment type="catalytic activity">
    <reaction evidence="1 5">
        <text>a uridine in RNA = a pseudouridine in RNA</text>
        <dbReference type="Rhea" id="RHEA:48348"/>
        <dbReference type="Rhea" id="RHEA-COMP:12068"/>
        <dbReference type="Rhea" id="RHEA-COMP:12069"/>
        <dbReference type="ChEBI" id="CHEBI:65314"/>
        <dbReference type="ChEBI" id="CHEBI:65315"/>
    </reaction>
</comment>
<dbReference type="CDD" id="cd00165">
    <property type="entry name" value="S4"/>
    <property type="match status" value="1"/>
</dbReference>
<dbReference type="SUPFAM" id="SSF55174">
    <property type="entry name" value="Alpha-L RNA-binding motif"/>
    <property type="match status" value="1"/>
</dbReference>
<keyword evidence="8" id="KW-1185">Reference proteome</keyword>
<dbReference type="RefSeq" id="WP_036450248.1">
    <property type="nucleotide sequence ID" value="NZ_CP103423.1"/>
</dbReference>
<dbReference type="InterPro" id="IPR006225">
    <property type="entry name" value="PsdUridine_synth_RluC/D"/>
</dbReference>
<gene>
    <name evidence="7" type="ORF">NX772_02555</name>
</gene>
<name>A0ABY5TTG7_9BACT</name>
<dbReference type="Gene3D" id="3.30.2350.10">
    <property type="entry name" value="Pseudouridine synthase"/>
    <property type="match status" value="1"/>
</dbReference>
<dbReference type="InterPro" id="IPR036986">
    <property type="entry name" value="S4_RNA-bd_sf"/>
</dbReference>
<dbReference type="InterPro" id="IPR020103">
    <property type="entry name" value="PsdUridine_synth_cat_dom_sf"/>
</dbReference>
<dbReference type="PANTHER" id="PTHR21600:SF44">
    <property type="entry name" value="RIBOSOMAL LARGE SUBUNIT PSEUDOURIDINE SYNTHASE D"/>
    <property type="match status" value="1"/>
</dbReference>
<evidence type="ECO:0000259" key="6">
    <source>
        <dbReference type="SMART" id="SM00363"/>
    </source>
</evidence>
<dbReference type="Gene3D" id="3.10.290.10">
    <property type="entry name" value="RNA-binding S4 domain"/>
    <property type="match status" value="1"/>
</dbReference>
<dbReference type="EC" id="5.4.99.-" evidence="5"/>
<evidence type="ECO:0000313" key="7">
    <source>
        <dbReference type="EMBL" id="UWD33965.1"/>
    </source>
</evidence>